<comment type="caution">
    <text evidence="2">The sequence shown here is derived from an EMBL/GenBank/DDBJ whole genome shotgun (WGS) entry which is preliminary data.</text>
</comment>
<sequence>MSEKVTQDELEAIRKRAEAATGGDWYAGGFSLPTDDQYNVTAYDSGNNPQEIFTAWQGARYPDMAETSQEQARNNAIFCATARTDIPRLLAEVERLQRSRAEIYAEAYAQGYFDQRMDSENWADNGGQDSQDTALANSFGIGAKEDD</sequence>
<feature type="region of interest" description="Disordered" evidence="1">
    <location>
        <begin position="118"/>
        <end position="147"/>
    </location>
</feature>
<gene>
    <name evidence="2" type="ORF">ACFSUB_04425</name>
</gene>
<evidence type="ECO:0000313" key="3">
    <source>
        <dbReference type="Proteomes" id="UP001597520"/>
    </source>
</evidence>
<evidence type="ECO:0000256" key="1">
    <source>
        <dbReference type="SAM" id="MobiDB-lite"/>
    </source>
</evidence>
<dbReference type="EMBL" id="JBHUML010000002">
    <property type="protein sequence ID" value="MFD2704701.1"/>
    <property type="molecule type" value="Genomic_DNA"/>
</dbReference>
<evidence type="ECO:0000313" key="2">
    <source>
        <dbReference type="EMBL" id="MFD2704701.1"/>
    </source>
</evidence>
<reference evidence="3" key="1">
    <citation type="journal article" date="2019" name="Int. J. Syst. Evol. Microbiol.">
        <title>The Global Catalogue of Microorganisms (GCM) 10K type strain sequencing project: providing services to taxonomists for standard genome sequencing and annotation.</title>
        <authorList>
            <consortium name="The Broad Institute Genomics Platform"/>
            <consortium name="The Broad Institute Genome Sequencing Center for Infectious Disease"/>
            <person name="Wu L."/>
            <person name="Ma J."/>
        </authorList>
    </citation>
    <scope>NUCLEOTIDE SEQUENCE [LARGE SCALE GENOMIC DNA]</scope>
    <source>
        <strain evidence="3">KCTC 33792</strain>
    </source>
</reference>
<dbReference type="Proteomes" id="UP001597520">
    <property type="component" value="Unassembled WGS sequence"/>
</dbReference>
<protein>
    <recommendedName>
        <fullName evidence="4">Ead/Ea22-like family protein</fullName>
    </recommendedName>
</protein>
<proteinExistence type="predicted"/>
<dbReference type="RefSeq" id="WP_380711978.1">
    <property type="nucleotide sequence ID" value="NZ_JBHUML010000002.1"/>
</dbReference>
<accession>A0ABW5SYV3</accession>
<keyword evidence="3" id="KW-1185">Reference proteome</keyword>
<name>A0ABW5SYV3_9BACI</name>
<organism evidence="2 3">
    <name type="scientific">Salibacterium lacus</name>
    <dbReference type="NCBI Taxonomy" id="1898109"/>
    <lineage>
        <taxon>Bacteria</taxon>
        <taxon>Bacillati</taxon>
        <taxon>Bacillota</taxon>
        <taxon>Bacilli</taxon>
        <taxon>Bacillales</taxon>
        <taxon>Bacillaceae</taxon>
    </lineage>
</organism>
<evidence type="ECO:0008006" key="4">
    <source>
        <dbReference type="Google" id="ProtNLM"/>
    </source>
</evidence>
<feature type="compositionally biased region" description="Polar residues" evidence="1">
    <location>
        <begin position="127"/>
        <end position="136"/>
    </location>
</feature>